<comment type="caution">
    <text evidence="4">The sequence shown here is derived from an EMBL/GenBank/DDBJ whole genome shotgun (WGS) entry which is preliminary data.</text>
</comment>
<dbReference type="PIRSF" id="PIRSF007663">
    <property type="entry name" value="UCP007663"/>
    <property type="match status" value="1"/>
</dbReference>
<dbReference type="InterPro" id="IPR054363">
    <property type="entry name" value="GH95_cat"/>
</dbReference>
<dbReference type="Proteomes" id="UP001418796">
    <property type="component" value="Unassembled WGS sequence"/>
</dbReference>
<dbReference type="Pfam" id="PF21307">
    <property type="entry name" value="Glyco_hydro_95_C"/>
    <property type="match status" value="1"/>
</dbReference>
<sequence>MTRHTLWYEQPAKEWNEALPVGNGTLGGMVFGEISKEKIYLNEDTVWYGGKRDRNNPDALANLPKVRELLFAGRLKEAEELADLALTGVPFRQRHYEPLGELLLHFKHESSEFQHYKRELDLKKASAMTTYECNEVTYKRELIASYPDQSLILRLTASESESISLNLMFDREKATCLDEATSESGHYLSMSGVTGGKDGIGFHTVLKAIPVGGEVYTIGNRLVVNKVDSLTVVLVASTTFRQKDPETWCKVQVNRVAQKSYDQLLVDHIQDYQALYEKMELELVDDNSLKSMPTDQRLQRMKDGKSDNGLMNLYFHFGRYLLISSSRPGSLPANLQGVWNAEMLPPWDSKFTININTQMNYWPAEICNLSECHLPLFDLIERMRVTGRETAQSMYGCRGFVAHHNTDIWADTAPQDLYMPATNWTLGAAWLCLHLWEHYEFTGDREFLKKTYETMKEAALFFVDFLVEDDAGQLVTAPSVSPENRYLLPSGESGTLCIGPAMDSQILYALFSNCIRATELLDEDHQFATELKGIRRRLPETVIGKNGQIQEWLEDYEEAEPGHRHISHLFALHPGNQIVPHSTPELAAAAIQTLEGRLAHGGGHTGWSRAWIINMWARLGQAERAYEHMTALLNHSTLPNLFDNHPPFQIDGNFGGTAAVAEMILQSHNGEIHLFPALPSSWATGSVRGIKARGGFELTLQWENGHLSKGEIKSLLGGHCVIRSAIPLIVKWEGKQLELNETEQGVYQFESVKNQTYQLVKASEL</sequence>
<keyword evidence="5" id="KW-1185">Reference proteome</keyword>
<dbReference type="Pfam" id="PF14498">
    <property type="entry name" value="Glyco_hyd_65N_2"/>
    <property type="match status" value="1"/>
</dbReference>
<dbReference type="GO" id="GO:0016787">
    <property type="term" value="F:hydrolase activity"/>
    <property type="evidence" value="ECO:0007669"/>
    <property type="project" value="UniProtKB-KW"/>
</dbReference>
<gene>
    <name evidence="4" type="ORF">MKY91_19165</name>
</gene>
<proteinExistence type="predicted"/>
<dbReference type="InterPro" id="IPR049053">
    <property type="entry name" value="AFCA-like_C"/>
</dbReference>
<dbReference type="SUPFAM" id="SSF48208">
    <property type="entry name" value="Six-hairpin glycosidases"/>
    <property type="match status" value="1"/>
</dbReference>
<protein>
    <submittedName>
        <fullName evidence="4">Glycoside hydrolase N-terminal domain-containing protein</fullName>
    </submittedName>
</protein>
<name>A0ABU9VQ20_9BACI</name>
<dbReference type="PANTHER" id="PTHR31084">
    <property type="entry name" value="ALPHA-L-FUCOSIDASE 2"/>
    <property type="match status" value="1"/>
</dbReference>
<evidence type="ECO:0000313" key="5">
    <source>
        <dbReference type="Proteomes" id="UP001418796"/>
    </source>
</evidence>
<dbReference type="EMBL" id="JBCITK010000001">
    <property type="protein sequence ID" value="MEN0645288.1"/>
    <property type="molecule type" value="Genomic_DNA"/>
</dbReference>
<dbReference type="InterPro" id="IPR012341">
    <property type="entry name" value="6hp_glycosidase-like_sf"/>
</dbReference>
<evidence type="ECO:0000313" key="4">
    <source>
        <dbReference type="EMBL" id="MEN0645288.1"/>
    </source>
</evidence>
<evidence type="ECO:0000259" key="2">
    <source>
        <dbReference type="Pfam" id="PF21307"/>
    </source>
</evidence>
<dbReference type="RefSeq" id="WP_343131867.1">
    <property type="nucleotide sequence ID" value="NZ_JBCITK010000001.1"/>
</dbReference>
<dbReference type="Gene3D" id="1.50.10.10">
    <property type="match status" value="1"/>
</dbReference>
<dbReference type="InterPro" id="IPR008928">
    <property type="entry name" value="6-hairpin_glycosidase_sf"/>
</dbReference>
<reference evidence="4 5" key="1">
    <citation type="submission" date="2024-03" db="EMBL/GenBank/DDBJ databases">
        <title>Bacilli Hybrid Assemblies.</title>
        <authorList>
            <person name="Kovac J."/>
        </authorList>
    </citation>
    <scope>NUCLEOTIDE SEQUENCE [LARGE SCALE GENOMIC DNA]</scope>
    <source>
        <strain evidence="4 5">FSL R7-0666</strain>
    </source>
</reference>
<dbReference type="Pfam" id="PF22124">
    <property type="entry name" value="Glyco_hydro_95_cat"/>
    <property type="match status" value="1"/>
</dbReference>
<dbReference type="InterPro" id="IPR027414">
    <property type="entry name" value="GH95_N_dom"/>
</dbReference>
<accession>A0ABU9VQ20</accession>
<dbReference type="InterPro" id="IPR016518">
    <property type="entry name" value="Alpha-L-fucosidase"/>
</dbReference>
<keyword evidence="4" id="KW-0378">Hydrolase</keyword>
<evidence type="ECO:0000259" key="1">
    <source>
        <dbReference type="Pfam" id="PF14498"/>
    </source>
</evidence>
<feature type="domain" description="Glycosyl hydrolase family 95 catalytic" evidence="3">
    <location>
        <begin position="260"/>
        <end position="664"/>
    </location>
</feature>
<feature type="domain" description="Glycosyl hydrolase family 95 N-terminal" evidence="1">
    <location>
        <begin position="6"/>
        <end position="242"/>
    </location>
</feature>
<organism evidence="4 5">
    <name type="scientific">Alkalicoccobacillus gibsonii</name>
    <dbReference type="NCBI Taxonomy" id="79881"/>
    <lineage>
        <taxon>Bacteria</taxon>
        <taxon>Bacillati</taxon>
        <taxon>Bacillota</taxon>
        <taxon>Bacilli</taxon>
        <taxon>Bacillales</taxon>
        <taxon>Bacillaceae</taxon>
        <taxon>Alkalicoccobacillus</taxon>
    </lineage>
</organism>
<dbReference type="PANTHER" id="PTHR31084:SF0">
    <property type="entry name" value="ALPHA-L-FUCOSIDASE 2"/>
    <property type="match status" value="1"/>
</dbReference>
<evidence type="ECO:0000259" key="3">
    <source>
        <dbReference type="Pfam" id="PF22124"/>
    </source>
</evidence>
<feature type="domain" description="Alpha fucosidase A-like C-terminal" evidence="2">
    <location>
        <begin position="666"/>
        <end position="759"/>
    </location>
</feature>